<gene>
    <name evidence="2" type="ORF">ACFQGD_15650</name>
</gene>
<dbReference type="Proteomes" id="UP001596337">
    <property type="component" value="Unassembled WGS sequence"/>
</dbReference>
<evidence type="ECO:0000256" key="1">
    <source>
        <dbReference type="SAM" id="Phobius"/>
    </source>
</evidence>
<organism evidence="2 3">
    <name type="scientific">Haloechinothrix salitolerans</name>
    <dbReference type="NCBI Taxonomy" id="926830"/>
    <lineage>
        <taxon>Bacteria</taxon>
        <taxon>Bacillati</taxon>
        <taxon>Actinomycetota</taxon>
        <taxon>Actinomycetes</taxon>
        <taxon>Pseudonocardiales</taxon>
        <taxon>Pseudonocardiaceae</taxon>
        <taxon>Haloechinothrix</taxon>
    </lineage>
</organism>
<reference evidence="3" key="1">
    <citation type="journal article" date="2019" name="Int. J. Syst. Evol. Microbiol.">
        <title>The Global Catalogue of Microorganisms (GCM) 10K type strain sequencing project: providing services to taxonomists for standard genome sequencing and annotation.</title>
        <authorList>
            <consortium name="The Broad Institute Genomics Platform"/>
            <consortium name="The Broad Institute Genome Sequencing Center for Infectious Disease"/>
            <person name="Wu L."/>
            <person name="Ma J."/>
        </authorList>
    </citation>
    <scope>NUCLEOTIDE SEQUENCE [LARGE SCALE GENOMIC DNA]</scope>
    <source>
        <strain evidence="3">KCTC 32255</strain>
    </source>
</reference>
<comment type="caution">
    <text evidence="2">The sequence shown here is derived from an EMBL/GenBank/DDBJ whole genome shotgun (WGS) entry which is preliminary data.</text>
</comment>
<feature type="transmembrane region" description="Helical" evidence="1">
    <location>
        <begin position="12"/>
        <end position="32"/>
    </location>
</feature>
<proteinExistence type="predicted"/>
<evidence type="ECO:0000313" key="2">
    <source>
        <dbReference type="EMBL" id="MFC6868573.1"/>
    </source>
</evidence>
<dbReference type="EMBL" id="JBHSXX010000001">
    <property type="protein sequence ID" value="MFC6868573.1"/>
    <property type="molecule type" value="Genomic_DNA"/>
</dbReference>
<dbReference type="RefSeq" id="WP_345390355.1">
    <property type="nucleotide sequence ID" value="NZ_BAABLA010000005.1"/>
</dbReference>
<name>A0ABW2C0B0_9PSEU</name>
<keyword evidence="1" id="KW-0812">Transmembrane</keyword>
<sequence length="287" mass="30875">MAVLRALAARYEIVLAVVGLVLLGILITAAVGSGDDPSGPESDGVIVHGDGLATSHTGYRLVADDLPSATGKRMPVAFQILNPSGRPQTEYLPYRTKPMHLLVLRDDTHAYQRVSPTLDGDTWRAEISVPDGGQYRIFTIFVPKGEPKDEHPTVLGAPFVVPGDTELVPMPEPRAEVEVGGVTVSRPDGAAQPPVDTPVTLRFRFTDDSGKPVDLEPYLGNYATIWAFNGMTLAAHDVQLTQQPGDPLPGGELSGTVEFDERGEHRVFVEFQVDGEVHIAAFTVFAT</sequence>
<evidence type="ECO:0008006" key="4">
    <source>
        <dbReference type="Google" id="ProtNLM"/>
    </source>
</evidence>
<keyword evidence="3" id="KW-1185">Reference proteome</keyword>
<protein>
    <recommendedName>
        <fullName evidence="4">Secreted protein</fullName>
    </recommendedName>
</protein>
<keyword evidence="1" id="KW-1133">Transmembrane helix</keyword>
<evidence type="ECO:0000313" key="3">
    <source>
        <dbReference type="Proteomes" id="UP001596337"/>
    </source>
</evidence>
<keyword evidence="1" id="KW-0472">Membrane</keyword>
<accession>A0ABW2C0B0</accession>